<feature type="transmembrane region" description="Helical" evidence="2">
    <location>
        <begin position="149"/>
        <end position="168"/>
    </location>
</feature>
<dbReference type="RefSeq" id="WP_006368868.1">
    <property type="nucleotide sequence ID" value="NZ_JAAXPC010000023.1"/>
</dbReference>
<comment type="caution">
    <text evidence="3">The sequence shown here is derived from an EMBL/GenBank/DDBJ whole genome shotgun (WGS) entry which is preliminary data.</text>
</comment>
<evidence type="ECO:0000313" key="3">
    <source>
        <dbReference type="EMBL" id="NKY04788.1"/>
    </source>
</evidence>
<feature type="transmembrane region" description="Helical" evidence="2">
    <location>
        <begin position="122"/>
        <end position="142"/>
    </location>
</feature>
<protein>
    <recommendedName>
        <fullName evidence="5">Transmembrane protein</fullName>
    </recommendedName>
</protein>
<organism evidence="3 4">
    <name type="scientific">Gordonia polyisoprenivorans</name>
    <dbReference type="NCBI Taxonomy" id="84595"/>
    <lineage>
        <taxon>Bacteria</taxon>
        <taxon>Bacillati</taxon>
        <taxon>Actinomycetota</taxon>
        <taxon>Actinomycetes</taxon>
        <taxon>Mycobacteriales</taxon>
        <taxon>Gordoniaceae</taxon>
        <taxon>Gordonia</taxon>
    </lineage>
</organism>
<evidence type="ECO:0000313" key="4">
    <source>
        <dbReference type="Proteomes" id="UP000563898"/>
    </source>
</evidence>
<dbReference type="AlphaFoldDB" id="A0A846WSW5"/>
<keyword evidence="2" id="KW-0472">Membrane</keyword>
<dbReference type="EMBL" id="JAAXPC010000023">
    <property type="protein sequence ID" value="NKY04788.1"/>
    <property type="molecule type" value="Genomic_DNA"/>
</dbReference>
<reference evidence="3 4" key="1">
    <citation type="submission" date="2020-04" db="EMBL/GenBank/DDBJ databases">
        <title>MicrobeNet Type strains.</title>
        <authorList>
            <person name="Nicholson A.C."/>
        </authorList>
    </citation>
    <scope>NUCLEOTIDE SEQUENCE [LARGE SCALE GENOMIC DNA]</scope>
    <source>
        <strain evidence="3 4">ATCC BAA-14</strain>
    </source>
</reference>
<dbReference type="Proteomes" id="UP000563898">
    <property type="component" value="Unassembled WGS sequence"/>
</dbReference>
<proteinExistence type="predicted"/>
<sequence length="209" mass="20650">MSYPDPRAQRSAFTAHPPHPAHAHGPQSFSYGPDAPTVITPAAPPVPGGYGQRSAMPMPMPMPMPMAQAAGAIGVSPAVRIIAALIATTGALTVLAAFLPWVSGFVTVTGVGNSEVGDTDGVITVVLGGIALAAGTVSALLGRRSALHLIAGIGALLLGAVTVLIAAADISSVGDLSALGITVGIGLWLTLLAGIVMSLAGVAAIVKRT</sequence>
<keyword evidence="2" id="KW-0812">Transmembrane</keyword>
<evidence type="ECO:0008006" key="5">
    <source>
        <dbReference type="Google" id="ProtNLM"/>
    </source>
</evidence>
<accession>A0A846WSW5</accession>
<evidence type="ECO:0000256" key="1">
    <source>
        <dbReference type="SAM" id="MobiDB-lite"/>
    </source>
</evidence>
<evidence type="ECO:0000256" key="2">
    <source>
        <dbReference type="SAM" id="Phobius"/>
    </source>
</evidence>
<feature type="transmembrane region" description="Helical" evidence="2">
    <location>
        <begin position="180"/>
        <end position="206"/>
    </location>
</feature>
<name>A0A846WSW5_9ACTN</name>
<feature type="transmembrane region" description="Helical" evidence="2">
    <location>
        <begin position="81"/>
        <end position="102"/>
    </location>
</feature>
<keyword evidence="2" id="KW-1133">Transmembrane helix</keyword>
<gene>
    <name evidence="3" type="ORF">HGA05_24820</name>
</gene>
<feature type="region of interest" description="Disordered" evidence="1">
    <location>
        <begin position="1"/>
        <end position="37"/>
    </location>
</feature>